<gene>
    <name evidence="1" type="ORF">WKW79_21655</name>
</gene>
<reference evidence="1 2" key="1">
    <citation type="submission" date="2024-03" db="EMBL/GenBank/DDBJ databases">
        <title>Novel species of the genus Variovorax.</title>
        <authorList>
            <person name="Liu Q."/>
            <person name="Xin Y.-H."/>
        </authorList>
    </citation>
    <scope>NUCLEOTIDE SEQUENCE [LARGE SCALE GENOMIC DNA]</scope>
    <source>
        <strain evidence="1 2">KACC 18901</strain>
    </source>
</reference>
<protein>
    <submittedName>
        <fullName evidence="1">Uncharacterized protein</fullName>
    </submittedName>
</protein>
<dbReference type="Proteomes" id="UP001367030">
    <property type="component" value="Unassembled WGS sequence"/>
</dbReference>
<proteinExistence type="predicted"/>
<evidence type="ECO:0000313" key="1">
    <source>
        <dbReference type="EMBL" id="MEJ8857198.1"/>
    </source>
</evidence>
<sequence>MSAHRRRRIALWGGIAAVALVTAGGIGVQRWLAPPPATSAALLAAMSNAIANGQVAPGRDPICVANGIAYDQEPVNVQTGNVATLSWMNMLVEAGLYESPSSGQSGGFLSQPISIYQPLPELARWGGGKRLCVARGVRLDSVSNVGRVEEMRLRGKRYTGVLADVRWTLDGPAPWLAMPGVGEALAGELPGWRSARWHAGPHGWALTQRKSFVLVDDRWTAGDAVERATSTRGSSDQI</sequence>
<evidence type="ECO:0000313" key="2">
    <source>
        <dbReference type="Proteomes" id="UP001367030"/>
    </source>
</evidence>
<accession>A0ABU8XDS4</accession>
<name>A0ABU8XDS4_9BURK</name>
<comment type="caution">
    <text evidence="1">The sequence shown here is derived from an EMBL/GenBank/DDBJ whole genome shotgun (WGS) entry which is preliminary data.</text>
</comment>
<dbReference type="RefSeq" id="WP_340337267.1">
    <property type="nucleotide sequence ID" value="NZ_JBBKZS010000009.1"/>
</dbReference>
<dbReference type="EMBL" id="JBBKZS010000009">
    <property type="protein sequence ID" value="MEJ8857198.1"/>
    <property type="molecule type" value="Genomic_DNA"/>
</dbReference>
<keyword evidence="2" id="KW-1185">Reference proteome</keyword>
<organism evidence="1 2">
    <name type="scientific">Variovorax robiniae</name>
    <dbReference type="NCBI Taxonomy" id="1836199"/>
    <lineage>
        <taxon>Bacteria</taxon>
        <taxon>Pseudomonadati</taxon>
        <taxon>Pseudomonadota</taxon>
        <taxon>Betaproteobacteria</taxon>
        <taxon>Burkholderiales</taxon>
        <taxon>Comamonadaceae</taxon>
        <taxon>Variovorax</taxon>
    </lineage>
</organism>